<comment type="catalytic activity">
    <reaction evidence="10">
        <text>ATP + H2O = ADP + phosphate + H(+)</text>
        <dbReference type="Rhea" id="RHEA:13065"/>
        <dbReference type="ChEBI" id="CHEBI:15377"/>
        <dbReference type="ChEBI" id="CHEBI:15378"/>
        <dbReference type="ChEBI" id="CHEBI:30616"/>
        <dbReference type="ChEBI" id="CHEBI:43474"/>
        <dbReference type="ChEBI" id="CHEBI:456216"/>
    </reaction>
</comment>
<dbReference type="GO" id="GO:0016887">
    <property type="term" value="F:ATP hydrolysis activity"/>
    <property type="evidence" value="ECO:0007669"/>
    <property type="project" value="InterPro"/>
</dbReference>
<dbReference type="RefSeq" id="WP_136643624.1">
    <property type="nucleotide sequence ID" value="NZ_QYRT01000057.1"/>
</dbReference>
<evidence type="ECO:0000256" key="2">
    <source>
        <dbReference type="ARBA" id="ARBA00006024"/>
    </source>
</evidence>
<dbReference type="SUPFAM" id="SSF81653">
    <property type="entry name" value="Calcium ATPase, transduction domain A"/>
    <property type="match status" value="1"/>
</dbReference>
<dbReference type="InterPro" id="IPR023299">
    <property type="entry name" value="ATPase_P-typ_cyto_dom_N"/>
</dbReference>
<feature type="transmembrane region" description="Helical" evidence="12">
    <location>
        <begin position="352"/>
        <end position="374"/>
    </location>
</feature>
<dbReference type="PROSITE" id="PS01047">
    <property type="entry name" value="HMA_1"/>
    <property type="match status" value="1"/>
</dbReference>
<dbReference type="NCBIfam" id="TIGR01525">
    <property type="entry name" value="ATPase-IB_hvy"/>
    <property type="match status" value="1"/>
</dbReference>
<dbReference type="PRINTS" id="PR00943">
    <property type="entry name" value="CUATPASE"/>
</dbReference>
<dbReference type="FunFam" id="2.70.150.10:FF:000002">
    <property type="entry name" value="Copper-transporting ATPase 1, putative"/>
    <property type="match status" value="1"/>
</dbReference>
<protein>
    <recommendedName>
        <fullName evidence="11">Cation-transporting P-type ATPase B</fullName>
    </recommendedName>
</protein>
<keyword evidence="12" id="KW-1003">Cell membrane</keyword>
<reference evidence="15 16" key="1">
    <citation type="journal article" date="2019" name="Microorganisms">
        <title>Systematic Affiliation and Genome Analysis of Subtercola vilae DB165(T) with Particular Emphasis on Cold Adaptation of an Isolate from a High-Altitude Cold Volcano Lake.</title>
        <authorList>
            <person name="Villalobos A.S."/>
            <person name="Wiese J."/>
            <person name="Imhoff J.F."/>
            <person name="Dorador C."/>
            <person name="Keller A."/>
            <person name="Hentschel U."/>
        </authorList>
    </citation>
    <scope>NUCLEOTIDE SEQUENCE [LARGE SCALE GENOMIC DNA]</scope>
    <source>
        <strain evidence="15 16">DB165</strain>
    </source>
</reference>
<keyword evidence="7" id="KW-1278">Translocase</keyword>
<dbReference type="InterPro" id="IPR017969">
    <property type="entry name" value="Heavy-metal-associated_CS"/>
</dbReference>
<dbReference type="InterPro" id="IPR006121">
    <property type="entry name" value="HMA_dom"/>
</dbReference>
<feature type="transmembrane region" description="Helical" evidence="12">
    <location>
        <begin position="155"/>
        <end position="180"/>
    </location>
</feature>
<comment type="caution">
    <text evidence="15">The sequence shown here is derived from an EMBL/GenBank/DDBJ whole genome shotgun (WGS) entry which is preliminary data.</text>
</comment>
<dbReference type="Proteomes" id="UP000306192">
    <property type="component" value="Unassembled WGS sequence"/>
</dbReference>
<evidence type="ECO:0000313" key="15">
    <source>
        <dbReference type="EMBL" id="TIH29834.1"/>
    </source>
</evidence>
<dbReference type="InterPro" id="IPR018303">
    <property type="entry name" value="ATPase_P-typ_P_site"/>
</dbReference>
<dbReference type="Gene3D" id="3.40.1110.10">
    <property type="entry name" value="Calcium-transporting ATPase, cytoplasmic domain N"/>
    <property type="match status" value="1"/>
</dbReference>
<keyword evidence="3 12" id="KW-0812">Transmembrane</keyword>
<evidence type="ECO:0000256" key="5">
    <source>
        <dbReference type="ARBA" id="ARBA00022741"/>
    </source>
</evidence>
<dbReference type="Pfam" id="PF00702">
    <property type="entry name" value="Hydrolase"/>
    <property type="match status" value="1"/>
</dbReference>
<dbReference type="GO" id="GO:0055070">
    <property type="term" value="P:copper ion homeostasis"/>
    <property type="evidence" value="ECO:0007669"/>
    <property type="project" value="TreeGrafter"/>
</dbReference>
<dbReference type="CDD" id="cd02094">
    <property type="entry name" value="P-type_ATPase_Cu-like"/>
    <property type="match status" value="1"/>
</dbReference>
<dbReference type="SUPFAM" id="SSF56784">
    <property type="entry name" value="HAD-like"/>
    <property type="match status" value="1"/>
</dbReference>
<evidence type="ECO:0000256" key="8">
    <source>
        <dbReference type="ARBA" id="ARBA00022989"/>
    </source>
</evidence>
<dbReference type="EMBL" id="QYRT01000057">
    <property type="protein sequence ID" value="TIH29834.1"/>
    <property type="molecule type" value="Genomic_DNA"/>
</dbReference>
<comment type="similarity">
    <text evidence="2 12">Belongs to the cation transport ATPase (P-type) (TC 3.A.3) family. Type IB subfamily.</text>
</comment>
<dbReference type="SUPFAM" id="SSF55008">
    <property type="entry name" value="HMA, heavy metal-associated domain"/>
    <property type="match status" value="1"/>
</dbReference>
<dbReference type="InterPro" id="IPR023298">
    <property type="entry name" value="ATPase_P-typ_TM_dom_sf"/>
</dbReference>
<keyword evidence="6 12" id="KW-0067">ATP-binding</keyword>
<evidence type="ECO:0000256" key="3">
    <source>
        <dbReference type="ARBA" id="ARBA00022692"/>
    </source>
</evidence>
<feature type="transmembrane region" description="Helical" evidence="12">
    <location>
        <begin position="94"/>
        <end position="112"/>
    </location>
</feature>
<sequence length="774" mass="79890">MNGSDVELEIGGMTCASCATRVERRLNRIPGVEASVNYATEKAHVRSVAGTDLDSLIAAVEAAGYTAALPAPVIDSNAAPTTVPGDTDLLRQRLTISTALTVPVLLLSMIPVLQFTNWQWLALTLAAPVAVWGAWPFHRAAFTNARHGAASMDTLISVGVLAAFGWSLDALFLGTAGMPGMHMSFALTSQLGTGSGDQDIYLEVATAVTVFILAGRYIEARAKRESGAALRALLELGSKDATLLKNGTETTVPVSALIPGDIFIVGPGEKIATDGLVTEGASAVDMSMLTGESVPVEVSAGSRVVGATMNVGGRLTVEVTRVGADTELARLGRLVEQAQTGKAEVQRLADRVSAVFVPIVIGLALATLAIWLLIGATPETAFTAAVATLIIACPCALGLATPTALLVGTGRGSQLGILIRGPQILEQTRRVDTIVLDKTGTITTGQMRMSALHAVPGQNETELLRFAATAENGSEHPVAHAVVAAAISSGHELSTAEAFLSHQGFGVQAVVDGHLVLVGRASWLRTEWNVLVPDELSAAIGAGEADGKTAVTVAWDGQARGVILVGDSIKNSSAKAIADFRNLGLMPVLLTGDNEGAARAIGSQVGVNDVRAGITPQGKLDAIRELQAQGHVVAMVGDGVNDAAALAAADLGIAMGTGTDAAIAASDITVMSGDLLVVGDAIRLARRTLGTIKGNLFWALVYNVAAIPIAMLGLLNPLFAGAAMALSSVFVVTNSLRLRRFHGHRPERPAQNVAVTSGPEWTPSHNASHAPRGV</sequence>
<dbReference type="PROSITE" id="PS00154">
    <property type="entry name" value="ATPASE_E1_E2"/>
    <property type="match status" value="1"/>
</dbReference>
<accession>A0A4V4RDD9</accession>
<dbReference type="GO" id="GO:0005507">
    <property type="term" value="F:copper ion binding"/>
    <property type="evidence" value="ECO:0007669"/>
    <property type="project" value="TreeGrafter"/>
</dbReference>
<dbReference type="SFLD" id="SFLDF00027">
    <property type="entry name" value="p-type_atpase"/>
    <property type="match status" value="1"/>
</dbReference>
<feature type="transmembrane region" description="Helical" evidence="12">
    <location>
        <begin position="721"/>
        <end position="738"/>
    </location>
</feature>
<dbReference type="InterPro" id="IPR036412">
    <property type="entry name" value="HAD-like_sf"/>
</dbReference>
<evidence type="ECO:0000256" key="11">
    <source>
        <dbReference type="ARBA" id="ARBA00074171"/>
    </source>
</evidence>
<organism evidence="15 16">
    <name type="scientific">Subtercola vilae</name>
    <dbReference type="NCBI Taxonomy" id="2056433"/>
    <lineage>
        <taxon>Bacteria</taxon>
        <taxon>Bacillati</taxon>
        <taxon>Actinomycetota</taxon>
        <taxon>Actinomycetes</taxon>
        <taxon>Micrococcales</taxon>
        <taxon>Microbacteriaceae</taxon>
        <taxon>Subtercola</taxon>
    </lineage>
</organism>
<dbReference type="InterPro" id="IPR008250">
    <property type="entry name" value="ATPase_P-typ_transduc_dom_A_sf"/>
</dbReference>
<evidence type="ECO:0000256" key="1">
    <source>
        <dbReference type="ARBA" id="ARBA00004651"/>
    </source>
</evidence>
<evidence type="ECO:0000256" key="10">
    <source>
        <dbReference type="ARBA" id="ARBA00049360"/>
    </source>
</evidence>
<dbReference type="SFLD" id="SFLDS00003">
    <property type="entry name" value="Haloacid_Dehalogenase"/>
    <property type="match status" value="1"/>
</dbReference>
<keyword evidence="9 12" id="KW-0472">Membrane</keyword>
<evidence type="ECO:0000256" key="7">
    <source>
        <dbReference type="ARBA" id="ARBA00022967"/>
    </source>
</evidence>
<proteinExistence type="inferred from homology"/>
<feature type="transmembrane region" description="Helical" evidence="12">
    <location>
        <begin position="696"/>
        <end position="715"/>
    </location>
</feature>
<dbReference type="GO" id="GO:0005524">
    <property type="term" value="F:ATP binding"/>
    <property type="evidence" value="ECO:0007669"/>
    <property type="project" value="UniProtKB-UniRule"/>
</dbReference>
<dbReference type="AlphaFoldDB" id="A0A4V4RDD9"/>
<keyword evidence="4 12" id="KW-0479">Metal-binding</keyword>
<dbReference type="SUPFAM" id="SSF81665">
    <property type="entry name" value="Calcium ATPase, transmembrane domain M"/>
    <property type="match status" value="1"/>
</dbReference>
<keyword evidence="16" id="KW-1185">Reference proteome</keyword>
<keyword evidence="5 12" id="KW-0547">Nucleotide-binding</keyword>
<dbReference type="Gene3D" id="2.70.150.10">
    <property type="entry name" value="Calcium-transporting ATPase, cytoplasmic transduction domain A"/>
    <property type="match status" value="1"/>
</dbReference>
<dbReference type="GO" id="GO:0043682">
    <property type="term" value="F:P-type divalent copper transporter activity"/>
    <property type="evidence" value="ECO:0007669"/>
    <property type="project" value="TreeGrafter"/>
</dbReference>
<evidence type="ECO:0000256" key="12">
    <source>
        <dbReference type="RuleBase" id="RU362081"/>
    </source>
</evidence>
<dbReference type="Gene3D" id="3.40.50.1000">
    <property type="entry name" value="HAD superfamily/HAD-like"/>
    <property type="match status" value="1"/>
</dbReference>
<dbReference type="InterPro" id="IPR001757">
    <property type="entry name" value="P_typ_ATPase"/>
</dbReference>
<evidence type="ECO:0000259" key="14">
    <source>
        <dbReference type="PROSITE" id="PS50846"/>
    </source>
</evidence>
<name>A0A4V4RDD9_9MICO</name>
<dbReference type="InterPro" id="IPR044492">
    <property type="entry name" value="P_typ_ATPase_HD_dom"/>
</dbReference>
<evidence type="ECO:0000256" key="9">
    <source>
        <dbReference type="ARBA" id="ARBA00023136"/>
    </source>
</evidence>
<dbReference type="InterPro" id="IPR027256">
    <property type="entry name" value="P-typ_ATPase_IB"/>
</dbReference>
<dbReference type="PRINTS" id="PR00119">
    <property type="entry name" value="CATATPASE"/>
</dbReference>
<dbReference type="NCBIfam" id="TIGR01494">
    <property type="entry name" value="ATPase_P-type"/>
    <property type="match status" value="1"/>
</dbReference>
<dbReference type="CDD" id="cd00371">
    <property type="entry name" value="HMA"/>
    <property type="match status" value="1"/>
</dbReference>
<evidence type="ECO:0000256" key="4">
    <source>
        <dbReference type="ARBA" id="ARBA00022723"/>
    </source>
</evidence>
<dbReference type="Gene3D" id="3.30.70.100">
    <property type="match status" value="1"/>
</dbReference>
<dbReference type="FunFam" id="3.30.70.100:FF:000005">
    <property type="entry name" value="Copper-exporting P-type ATPase A"/>
    <property type="match status" value="1"/>
</dbReference>
<comment type="subcellular location">
    <subcellularLocation>
        <location evidence="1">Cell membrane</location>
        <topology evidence="1">Multi-pass membrane protein</topology>
    </subcellularLocation>
</comment>
<evidence type="ECO:0000313" key="16">
    <source>
        <dbReference type="Proteomes" id="UP000306192"/>
    </source>
</evidence>
<feature type="domain" description="HMA" evidence="14">
    <location>
        <begin position="4"/>
        <end position="68"/>
    </location>
</feature>
<dbReference type="Pfam" id="PF00122">
    <property type="entry name" value="E1-E2_ATPase"/>
    <property type="match status" value="1"/>
</dbReference>
<feature type="transmembrane region" description="Helical" evidence="12">
    <location>
        <begin position="118"/>
        <end position="135"/>
    </location>
</feature>
<feature type="region of interest" description="Disordered" evidence="13">
    <location>
        <begin position="747"/>
        <end position="774"/>
    </location>
</feature>
<keyword evidence="8 12" id="KW-1133">Transmembrane helix</keyword>
<dbReference type="GO" id="GO:0005886">
    <property type="term" value="C:plasma membrane"/>
    <property type="evidence" value="ECO:0007669"/>
    <property type="project" value="UniProtKB-SubCell"/>
</dbReference>
<dbReference type="PROSITE" id="PS50846">
    <property type="entry name" value="HMA_2"/>
    <property type="match status" value="1"/>
</dbReference>
<gene>
    <name evidence="15" type="ORF">D4765_17655</name>
</gene>
<dbReference type="OrthoDB" id="7059309at2"/>
<dbReference type="PANTHER" id="PTHR43520:SF8">
    <property type="entry name" value="P-TYPE CU(+) TRANSPORTER"/>
    <property type="match status" value="1"/>
</dbReference>
<dbReference type="PANTHER" id="PTHR43520">
    <property type="entry name" value="ATP7, ISOFORM B"/>
    <property type="match status" value="1"/>
</dbReference>
<feature type="transmembrane region" description="Helical" evidence="12">
    <location>
        <begin position="200"/>
        <end position="218"/>
    </location>
</feature>
<dbReference type="Pfam" id="PF00403">
    <property type="entry name" value="HMA"/>
    <property type="match status" value="1"/>
</dbReference>
<evidence type="ECO:0000256" key="13">
    <source>
        <dbReference type="SAM" id="MobiDB-lite"/>
    </source>
</evidence>
<evidence type="ECO:0000256" key="6">
    <source>
        <dbReference type="ARBA" id="ARBA00022840"/>
    </source>
</evidence>
<dbReference type="SFLD" id="SFLDG00002">
    <property type="entry name" value="C1.7:_P-type_atpase_like"/>
    <property type="match status" value="1"/>
</dbReference>
<dbReference type="InterPro" id="IPR036163">
    <property type="entry name" value="HMA_dom_sf"/>
</dbReference>
<feature type="transmembrane region" description="Helical" evidence="12">
    <location>
        <begin position="380"/>
        <end position="407"/>
    </location>
</feature>
<dbReference type="InterPro" id="IPR059000">
    <property type="entry name" value="ATPase_P-type_domA"/>
</dbReference>
<dbReference type="NCBIfam" id="TIGR01511">
    <property type="entry name" value="ATPase-IB1_Cu"/>
    <property type="match status" value="1"/>
</dbReference>
<dbReference type="InterPro" id="IPR023214">
    <property type="entry name" value="HAD_sf"/>
</dbReference>